<protein>
    <submittedName>
        <fullName evidence="12">Neutral/alkaline non-lysosomal ceramidase C-terminal</fullName>
    </submittedName>
</protein>
<keyword evidence="2" id="KW-0808">Transferase</keyword>
<proteinExistence type="predicted"/>
<evidence type="ECO:0000256" key="4">
    <source>
        <dbReference type="ARBA" id="ARBA00022722"/>
    </source>
</evidence>
<keyword evidence="6" id="KW-0378">Hydrolase</keyword>
<evidence type="ECO:0000256" key="2">
    <source>
        <dbReference type="ARBA" id="ARBA00022679"/>
    </source>
</evidence>
<evidence type="ECO:0000313" key="13">
    <source>
        <dbReference type="Proteomes" id="UP000694251"/>
    </source>
</evidence>
<keyword evidence="7" id="KW-0695">RNA-directed DNA polymerase</keyword>
<dbReference type="FunFam" id="3.30.70.270:FF:000020">
    <property type="entry name" value="Transposon Tf2-6 polyprotein-like Protein"/>
    <property type="match status" value="1"/>
</dbReference>
<evidence type="ECO:0000256" key="7">
    <source>
        <dbReference type="ARBA" id="ARBA00022918"/>
    </source>
</evidence>
<dbReference type="Pfam" id="PF08284">
    <property type="entry name" value="RVP_2"/>
    <property type="match status" value="1"/>
</dbReference>
<dbReference type="InterPro" id="IPR000477">
    <property type="entry name" value="RT_dom"/>
</dbReference>
<name>A0A8T2AGF4_ARASU</name>
<dbReference type="Proteomes" id="UP000694251">
    <property type="component" value="Chromosome 9"/>
</dbReference>
<dbReference type="GO" id="GO:0004519">
    <property type="term" value="F:endonuclease activity"/>
    <property type="evidence" value="ECO:0007669"/>
    <property type="project" value="UniProtKB-KW"/>
</dbReference>
<keyword evidence="3" id="KW-0548">Nucleotidyltransferase</keyword>
<dbReference type="EMBL" id="JAEFBJ010000009">
    <property type="protein sequence ID" value="KAG7572601.1"/>
    <property type="molecule type" value="Genomic_DNA"/>
</dbReference>
<evidence type="ECO:0000256" key="9">
    <source>
        <dbReference type="SAM" id="MobiDB-lite"/>
    </source>
</evidence>
<dbReference type="GO" id="GO:0006508">
    <property type="term" value="P:proteolysis"/>
    <property type="evidence" value="ECO:0007669"/>
    <property type="project" value="UniProtKB-KW"/>
</dbReference>
<dbReference type="InterPro" id="IPR041588">
    <property type="entry name" value="Integrase_H2C2"/>
</dbReference>
<dbReference type="Pfam" id="PF17921">
    <property type="entry name" value="Integrase_H2C2"/>
    <property type="match status" value="1"/>
</dbReference>
<dbReference type="InterPro" id="IPR041577">
    <property type="entry name" value="RT_RNaseH_2"/>
</dbReference>
<feature type="region of interest" description="Disordered" evidence="9">
    <location>
        <begin position="408"/>
        <end position="461"/>
    </location>
</feature>
<dbReference type="InterPro" id="IPR001584">
    <property type="entry name" value="Integrase_cat-core"/>
</dbReference>
<dbReference type="CDD" id="cd01647">
    <property type="entry name" value="RT_LTR"/>
    <property type="match status" value="1"/>
</dbReference>
<gene>
    <name evidence="12" type="ORF">ISN44_As09g009600</name>
</gene>
<evidence type="ECO:0000256" key="5">
    <source>
        <dbReference type="ARBA" id="ARBA00022759"/>
    </source>
</evidence>
<feature type="region of interest" description="Disordered" evidence="9">
    <location>
        <begin position="204"/>
        <end position="235"/>
    </location>
</feature>
<reference evidence="12 13" key="1">
    <citation type="submission" date="2020-12" db="EMBL/GenBank/DDBJ databases">
        <title>Concerted genomic and epigenomic changes stabilize Arabidopsis allopolyploids.</title>
        <authorList>
            <person name="Chen Z."/>
        </authorList>
    </citation>
    <scope>NUCLEOTIDE SEQUENCE [LARGE SCALE GENOMIC DNA]</scope>
    <source>
        <strain evidence="12">As9502</strain>
        <tissue evidence="12">Leaf</tissue>
    </source>
</reference>
<evidence type="ECO:0000256" key="8">
    <source>
        <dbReference type="ARBA" id="ARBA00023268"/>
    </source>
</evidence>
<evidence type="ECO:0000256" key="6">
    <source>
        <dbReference type="ARBA" id="ARBA00022801"/>
    </source>
</evidence>
<keyword evidence="1" id="KW-0645">Protease</keyword>
<feature type="domain" description="Integrase catalytic" evidence="11">
    <location>
        <begin position="1217"/>
        <end position="1311"/>
    </location>
</feature>
<dbReference type="CDD" id="cd09274">
    <property type="entry name" value="RNase_HI_RT_Ty3"/>
    <property type="match status" value="1"/>
</dbReference>
<keyword evidence="8" id="KW-0511">Multifunctional enzyme</keyword>
<evidence type="ECO:0000313" key="12">
    <source>
        <dbReference type="EMBL" id="KAG7572601.1"/>
    </source>
</evidence>
<dbReference type="PROSITE" id="PS50994">
    <property type="entry name" value="INTEGRASE"/>
    <property type="match status" value="1"/>
</dbReference>
<dbReference type="FunFam" id="3.10.10.10:FF:000007">
    <property type="entry name" value="Retrovirus-related Pol polyprotein from transposon 17.6-like Protein"/>
    <property type="match status" value="1"/>
</dbReference>
<dbReference type="InterPro" id="IPR050951">
    <property type="entry name" value="Retrovirus_Pol_polyprotein"/>
</dbReference>
<keyword evidence="5" id="KW-0255">Endonuclease</keyword>
<feature type="domain" description="Reverse transcriptase" evidence="10">
    <location>
        <begin position="739"/>
        <end position="918"/>
    </location>
</feature>
<sequence length="1311" mass="149634">MAGRRVRDAITSFLISLDSKEFGNNKHLFLFFTGSLNAIWTTHTHCLYPRVQETSHSYLMTEGSFAVVETLREGGKWVRVYNDDDFSLKFKWSRPAKLRLSGGYRNLRSIPHRFVEVLHRSFDRAIRFSDVMVVETQAQGGNQETKAKGTEVVIRGAEELMSFRIEQVMERTQAFEGSMIAQNQKINRDIADMLDAIRKLTVSQASSSTNHDDRSSPVVSAAPENMGESFDQTHGGRSNYSGLTRLSKVDFPRFNGEDVTNWLFKVEEFFGIDRTPHEMKVRMASIHFDGVASTWHNAWLQSQMEKGELVEWESYKLALRDHFEDVFEDPIAELKQLQETEEIVPYHEKFELIRTRVHLSEEYLVSAYLAGLRLDTQMHVRMFRPQSIRQCLSLGRLYEKAHQVKPTSSAWVQNRNPGGSSSQSKSTVPVKKEVFYGKGITPVSSNNSSSSTPPRKFLTNAEMSDRRARGLCYYCDEKFTPEHFLVHKKTQLFMIKVDEDQEEGSMEEDLRLTQDDGTPVPRVSVNAVHGLEDYTTMRVKGMHDNKYIFILLDSGSTHNFMDVKVASKLGCSIQRSGLKEVAVADGGRIGVHGKVDQFHWKFHTTSFVDDFMLIPLGGCDVVLGVQWLRKLGPISWDFNTLEMGFVYEKQKTMPTSTTENMMICAMEAKQEEVEVNPALLSLLQRFQIIFEEPKALPPFRENHNHRIPLLEGSNHVNQRPYRYALYQKNEIDKIVKELLVSGTIQPSSSPYASPVVLVKKKDGTWRLCVDYRGLNGMTIKDRFPIPLIEDLMDELGGSTIYSKIDLRAGYHQVQMELDDIPKTAFKTHSGHYEYVVMPFGLTNAPATFQSLMNSVFQEFLRKFVLIFFDDILVYSSSMELHVKHLEVVFELMQQNNLFAKRSKCDFAISRVEYLGHYIEEKGVSTDPNKIRAVSEWPKPANLKQLRGFLGLAGYYRRFVKNFGIIAKPLTALTMKDSFLWNEEAQNAFEAMKKALCEAPVLALPMFDKPFVVETDACGQGIGAVLMQEGHPLAYISRQLKGRQLHLSIYDKELLAVVFAWLPKMLEFDYEIQYKQGKENLAADALSRVESSEVLHMAMSILECDLIKNIQALYSEDLALQEIIDMLQQNKDAKKHFSWTQGSSGHSGRDATHQRVKGLFYWKGMSKDIQSFICSCVVCQQHKYETVASPGLLQPLPIPDTIWSDISMDFIDGLPPSAVAQAFLDNVFKLHGSPKSIVSDRDTVFLSTFWQELFSLQGTSLNFSSAYHPQSDGQTEVVNRCLETYLRCMCSERPLQEMRVFVASENRYLKIL</sequence>
<keyword evidence="13" id="KW-1185">Reference proteome</keyword>
<dbReference type="PANTHER" id="PTHR37984:SF5">
    <property type="entry name" value="PROTEIN NYNRIN-LIKE"/>
    <property type="match status" value="1"/>
</dbReference>
<comment type="caution">
    <text evidence="12">The sequence shown here is derived from an EMBL/GenBank/DDBJ whole genome shotgun (WGS) entry which is preliminary data.</text>
</comment>
<organism evidence="12 13">
    <name type="scientific">Arabidopsis suecica</name>
    <name type="common">Swedish thale-cress</name>
    <name type="synonym">Cardaminopsis suecica</name>
    <dbReference type="NCBI Taxonomy" id="45249"/>
    <lineage>
        <taxon>Eukaryota</taxon>
        <taxon>Viridiplantae</taxon>
        <taxon>Streptophyta</taxon>
        <taxon>Embryophyta</taxon>
        <taxon>Tracheophyta</taxon>
        <taxon>Spermatophyta</taxon>
        <taxon>Magnoliopsida</taxon>
        <taxon>eudicotyledons</taxon>
        <taxon>Gunneridae</taxon>
        <taxon>Pentapetalae</taxon>
        <taxon>rosids</taxon>
        <taxon>malvids</taxon>
        <taxon>Brassicales</taxon>
        <taxon>Brassicaceae</taxon>
        <taxon>Camelineae</taxon>
        <taxon>Arabidopsis</taxon>
    </lineage>
</organism>
<dbReference type="InterPro" id="IPR005162">
    <property type="entry name" value="Retrotrans_gag_dom"/>
</dbReference>
<evidence type="ECO:0000256" key="1">
    <source>
        <dbReference type="ARBA" id="ARBA00022670"/>
    </source>
</evidence>
<evidence type="ECO:0000259" key="11">
    <source>
        <dbReference type="PROSITE" id="PS50994"/>
    </source>
</evidence>
<keyword evidence="4" id="KW-0540">Nuclease</keyword>
<dbReference type="GO" id="GO:0015074">
    <property type="term" value="P:DNA integration"/>
    <property type="evidence" value="ECO:0007669"/>
    <property type="project" value="InterPro"/>
</dbReference>
<dbReference type="Pfam" id="PF03732">
    <property type="entry name" value="Retrotrans_gag"/>
    <property type="match status" value="1"/>
</dbReference>
<evidence type="ECO:0000256" key="3">
    <source>
        <dbReference type="ARBA" id="ARBA00022695"/>
    </source>
</evidence>
<dbReference type="PANTHER" id="PTHR37984">
    <property type="entry name" value="PROTEIN CBG26694"/>
    <property type="match status" value="1"/>
</dbReference>
<evidence type="ECO:0000259" key="10">
    <source>
        <dbReference type="PROSITE" id="PS50878"/>
    </source>
</evidence>
<accession>A0A8T2AGF4</accession>
<feature type="compositionally biased region" description="Polar residues" evidence="9">
    <location>
        <begin position="408"/>
        <end position="427"/>
    </location>
</feature>
<dbReference type="Pfam" id="PF00078">
    <property type="entry name" value="RVT_1"/>
    <property type="match status" value="1"/>
</dbReference>
<dbReference type="GO" id="GO:0003964">
    <property type="term" value="F:RNA-directed DNA polymerase activity"/>
    <property type="evidence" value="ECO:0007669"/>
    <property type="project" value="UniProtKB-KW"/>
</dbReference>
<dbReference type="Pfam" id="PF17919">
    <property type="entry name" value="RT_RNaseH_2"/>
    <property type="match status" value="1"/>
</dbReference>
<dbReference type="OrthoDB" id="1113451at2759"/>
<dbReference type="PROSITE" id="PS50878">
    <property type="entry name" value="RT_POL"/>
    <property type="match status" value="1"/>
</dbReference>
<dbReference type="CDD" id="cd00303">
    <property type="entry name" value="retropepsin_like"/>
    <property type="match status" value="1"/>
</dbReference>
<dbReference type="GO" id="GO:0008233">
    <property type="term" value="F:peptidase activity"/>
    <property type="evidence" value="ECO:0007669"/>
    <property type="project" value="UniProtKB-KW"/>
</dbReference>